<dbReference type="AlphaFoldDB" id="A0A4P2QLP0"/>
<feature type="region of interest" description="Disordered" evidence="5">
    <location>
        <begin position="311"/>
        <end position="355"/>
    </location>
</feature>
<dbReference type="CDD" id="cd03230">
    <property type="entry name" value="ABC_DR_subfamily_A"/>
    <property type="match status" value="1"/>
</dbReference>
<accession>A0A4P2QLP0</accession>
<evidence type="ECO:0000256" key="1">
    <source>
        <dbReference type="ARBA" id="ARBA00005417"/>
    </source>
</evidence>
<dbReference type="PANTHER" id="PTHR43335">
    <property type="entry name" value="ABC TRANSPORTER, ATP-BINDING PROTEIN"/>
    <property type="match status" value="1"/>
</dbReference>
<dbReference type="Pfam" id="PF00005">
    <property type="entry name" value="ABC_tran"/>
    <property type="match status" value="1"/>
</dbReference>
<dbReference type="InterPro" id="IPR003593">
    <property type="entry name" value="AAA+_ATPase"/>
</dbReference>
<gene>
    <name evidence="7" type="ORF">SOCE836_030850</name>
</gene>
<dbReference type="EMBL" id="CP012672">
    <property type="protein sequence ID" value="AUX30969.1"/>
    <property type="molecule type" value="Genomic_DNA"/>
</dbReference>
<keyword evidence="2" id="KW-0813">Transport</keyword>
<protein>
    <submittedName>
        <fullName evidence="7">ABC transporter ATP-binding protein</fullName>
    </submittedName>
</protein>
<dbReference type="SMART" id="SM00382">
    <property type="entry name" value="AAA"/>
    <property type="match status" value="1"/>
</dbReference>
<dbReference type="InterPro" id="IPR027417">
    <property type="entry name" value="P-loop_NTPase"/>
</dbReference>
<feature type="domain" description="ABC transporter" evidence="6">
    <location>
        <begin position="2"/>
        <end position="231"/>
    </location>
</feature>
<dbReference type="GO" id="GO:0005524">
    <property type="term" value="F:ATP binding"/>
    <property type="evidence" value="ECO:0007669"/>
    <property type="project" value="UniProtKB-KW"/>
</dbReference>
<evidence type="ECO:0000256" key="3">
    <source>
        <dbReference type="ARBA" id="ARBA00022741"/>
    </source>
</evidence>
<dbReference type="SUPFAM" id="SSF52540">
    <property type="entry name" value="P-loop containing nucleoside triphosphate hydrolases"/>
    <property type="match status" value="1"/>
</dbReference>
<dbReference type="Proteomes" id="UP000295497">
    <property type="component" value="Chromosome"/>
</dbReference>
<evidence type="ECO:0000313" key="7">
    <source>
        <dbReference type="EMBL" id="AUX30969.1"/>
    </source>
</evidence>
<dbReference type="GO" id="GO:0016887">
    <property type="term" value="F:ATP hydrolysis activity"/>
    <property type="evidence" value="ECO:0007669"/>
    <property type="project" value="InterPro"/>
</dbReference>
<evidence type="ECO:0000259" key="6">
    <source>
        <dbReference type="PROSITE" id="PS50893"/>
    </source>
</evidence>
<organism evidence="7 8">
    <name type="scientific">Sorangium cellulosum</name>
    <name type="common">Polyangium cellulosum</name>
    <dbReference type="NCBI Taxonomy" id="56"/>
    <lineage>
        <taxon>Bacteria</taxon>
        <taxon>Pseudomonadati</taxon>
        <taxon>Myxococcota</taxon>
        <taxon>Polyangia</taxon>
        <taxon>Polyangiales</taxon>
        <taxon>Polyangiaceae</taxon>
        <taxon>Sorangium</taxon>
    </lineage>
</organism>
<dbReference type="RefSeq" id="WP_129574837.1">
    <property type="nucleotide sequence ID" value="NZ_CP012672.1"/>
</dbReference>
<evidence type="ECO:0000313" key="8">
    <source>
        <dbReference type="Proteomes" id="UP000295497"/>
    </source>
</evidence>
<keyword evidence="3" id="KW-0547">Nucleotide-binding</keyword>
<proteinExistence type="inferred from homology"/>
<dbReference type="Gene3D" id="3.40.50.300">
    <property type="entry name" value="P-loop containing nucleotide triphosphate hydrolases"/>
    <property type="match status" value="1"/>
</dbReference>
<name>A0A4P2QLP0_SORCE</name>
<sequence>MIEVEHLSKSYGAHLAVSDLSFRVSQGEIVGFLGPNGAGKSTTLRILAGFLGATSGRVRVAGHDIAEEPMRARASLGYMPETSPLYPEMRVAEYLAFRAELKLVPRRARREAVARALRDARVEDVASVMIGHLSKGYRQRVGLADALVSDPPLLILDEPTAGLDPNQIREVRALVRRLGRDRTVLLSTHILSEVEATCTRAVVIARGRLVAEGSIDEIRAMRRASGVRVAVRGAADAALAAARGAAGVRSAEAEAAGDAARLTVEFDAGADPGEATERLVSALVGAGLGVRELVPRAPSLEQVFSELTAQGDAQGGAGEPGAAAAGDADARAGRAARKKASAARRGAGGAAKERR</sequence>
<evidence type="ECO:0000256" key="2">
    <source>
        <dbReference type="ARBA" id="ARBA00022448"/>
    </source>
</evidence>
<keyword evidence="4 7" id="KW-0067">ATP-binding</keyword>
<reference evidence="7 8" key="1">
    <citation type="submission" date="2015-09" db="EMBL/GenBank/DDBJ databases">
        <title>Sorangium comparison.</title>
        <authorList>
            <person name="Zaburannyi N."/>
            <person name="Bunk B."/>
            <person name="Overmann J."/>
            <person name="Mueller R."/>
        </authorList>
    </citation>
    <scope>NUCLEOTIDE SEQUENCE [LARGE SCALE GENOMIC DNA]</scope>
    <source>
        <strain evidence="7 8">So ce836</strain>
    </source>
</reference>
<evidence type="ECO:0000256" key="4">
    <source>
        <dbReference type="ARBA" id="ARBA00022840"/>
    </source>
</evidence>
<comment type="similarity">
    <text evidence="1">Belongs to the ABC transporter superfamily.</text>
</comment>
<dbReference type="PROSITE" id="PS50893">
    <property type="entry name" value="ABC_TRANSPORTER_2"/>
    <property type="match status" value="1"/>
</dbReference>
<dbReference type="PANTHER" id="PTHR43335:SF4">
    <property type="entry name" value="ABC TRANSPORTER, ATP-BINDING PROTEIN"/>
    <property type="match status" value="1"/>
</dbReference>
<dbReference type="InterPro" id="IPR003439">
    <property type="entry name" value="ABC_transporter-like_ATP-bd"/>
</dbReference>
<evidence type="ECO:0000256" key="5">
    <source>
        <dbReference type="SAM" id="MobiDB-lite"/>
    </source>
</evidence>